<evidence type="ECO:0000256" key="1">
    <source>
        <dbReference type="SAM" id="MobiDB-lite"/>
    </source>
</evidence>
<dbReference type="OrthoDB" id="532422at2759"/>
<proteinExistence type="predicted"/>
<dbReference type="Proteomes" id="UP000722791">
    <property type="component" value="Unassembled WGS sequence"/>
</dbReference>
<feature type="compositionally biased region" description="Basic residues" evidence="1">
    <location>
        <begin position="539"/>
        <end position="548"/>
    </location>
</feature>
<feature type="region of interest" description="Disordered" evidence="1">
    <location>
        <begin position="526"/>
        <end position="548"/>
    </location>
</feature>
<organism evidence="2 3">
    <name type="scientific">Volvox reticuliferus</name>
    <dbReference type="NCBI Taxonomy" id="1737510"/>
    <lineage>
        <taxon>Eukaryota</taxon>
        <taxon>Viridiplantae</taxon>
        <taxon>Chlorophyta</taxon>
        <taxon>core chlorophytes</taxon>
        <taxon>Chlorophyceae</taxon>
        <taxon>CS clade</taxon>
        <taxon>Chlamydomonadales</taxon>
        <taxon>Volvocaceae</taxon>
        <taxon>Volvox</taxon>
    </lineage>
</organism>
<dbReference type="CDD" id="cd00229">
    <property type="entry name" value="SGNH_hydrolase"/>
    <property type="match status" value="1"/>
</dbReference>
<evidence type="ECO:0000313" key="2">
    <source>
        <dbReference type="EMBL" id="GIM14750.1"/>
    </source>
</evidence>
<dbReference type="PANTHER" id="PTHR34407:SF1">
    <property type="entry name" value="SGNH HYDROLASE-TYPE ESTERASE DOMAIN-CONTAINING PROTEIN"/>
    <property type="match status" value="1"/>
</dbReference>
<reference evidence="2" key="1">
    <citation type="journal article" date="2021" name="Proc. Natl. Acad. Sci. U.S.A.">
        <title>Three genomes in the algal genus Volvox reveal the fate of a haploid sex-determining region after a transition to homothallism.</title>
        <authorList>
            <person name="Yamamoto K."/>
            <person name="Hamaji T."/>
            <person name="Kawai-Toyooka H."/>
            <person name="Matsuzaki R."/>
            <person name="Takahashi F."/>
            <person name="Nishimura Y."/>
            <person name="Kawachi M."/>
            <person name="Noguchi H."/>
            <person name="Minakuchi Y."/>
            <person name="Umen J.G."/>
            <person name="Toyoda A."/>
            <person name="Nozaki H."/>
        </authorList>
    </citation>
    <scope>NUCLEOTIDE SEQUENCE</scope>
    <source>
        <strain evidence="2">NIES-3785</strain>
    </source>
</reference>
<dbReference type="Gene3D" id="3.40.50.1110">
    <property type="entry name" value="SGNH hydrolase"/>
    <property type="match status" value="1"/>
</dbReference>
<dbReference type="AlphaFoldDB" id="A0A8J4C2N5"/>
<gene>
    <name evidence="2" type="ORF">Vretimale_17546</name>
</gene>
<comment type="caution">
    <text evidence="2">The sequence shown here is derived from an EMBL/GenBank/DDBJ whole genome shotgun (WGS) entry which is preliminary data.</text>
</comment>
<dbReference type="EMBL" id="BNCQ01000059">
    <property type="protein sequence ID" value="GIM14750.1"/>
    <property type="molecule type" value="Genomic_DNA"/>
</dbReference>
<dbReference type="SUPFAM" id="SSF52266">
    <property type="entry name" value="SGNH hydrolase"/>
    <property type="match status" value="1"/>
</dbReference>
<evidence type="ECO:0000313" key="3">
    <source>
        <dbReference type="Proteomes" id="UP000722791"/>
    </source>
</evidence>
<dbReference type="PANTHER" id="PTHR34407">
    <property type="entry name" value="EXPRESSED PROTEIN"/>
    <property type="match status" value="1"/>
</dbReference>
<dbReference type="InterPro" id="IPR036514">
    <property type="entry name" value="SGNH_hydro_sf"/>
</dbReference>
<name>A0A8J4C2N5_9CHLO</name>
<sequence length="548" mass="60914">MQLSILTIGFLGIIAIPSLTAFNGDWLEKDFFHRTRVRNELDWNWDRTWSGMSINNQPVSGILSNVLGKYKFTLPRVQIQRGQAYLGAATRLRRVVRQLMRHTSPAKPIKIGVIGGSITWGQAVRPRGEADWFSILSKWLLNAFPAASITTRNGCTPGVPATYMILCLEMSVDPDVDLVFIEFTVNNGHDDLLYGNKIVKDMERLVRRILGLPNHPAVVLMHVPTTHMAGYPLGHPKNPGNETLTPFYATSEDAMGAVSQYYDVQALSLRTAVYDLAVRQAKDGFLWEQVFVDLHPGNMGHKLMADLAVFMLQQISLGLLQLPYGQDDAEAAEAPLPAPMYAGNIPPSSPMCIIGDSFRSLADSVTTTGWDYINEGTTEKPKPGYVAREPGSVLRVRIDTDRSGMSSQTEDVHVFFHYLRSYEHMGKAAFRCVSGCTCSSKEYDGHHEEKVSQLYMALMEVSQHAACVMEVQVLNTTRSGEYKFKVAGVVISEMAGDGGIMDNILLGGEQFGVREHNGEVMQMTFTKEGRKGGTDASARRRQQRRQMQ</sequence>
<accession>A0A8J4C2N5</accession>
<protein>
    <submittedName>
        <fullName evidence="2">Uncharacterized protein</fullName>
    </submittedName>
</protein>